<proteinExistence type="predicted"/>
<name>A0ABW4XXB5_9FLAO</name>
<dbReference type="InterPro" id="IPR035994">
    <property type="entry name" value="Nucleoside_phosphorylase_sf"/>
</dbReference>
<reference evidence="6" key="1">
    <citation type="journal article" date="2019" name="Int. J. Syst. Evol. Microbiol.">
        <title>The Global Catalogue of Microorganisms (GCM) 10K type strain sequencing project: providing services to taxonomists for standard genome sequencing and annotation.</title>
        <authorList>
            <consortium name="The Broad Institute Genomics Platform"/>
            <consortium name="The Broad Institute Genome Sequencing Center for Infectious Disease"/>
            <person name="Wu L."/>
            <person name="Ma J."/>
        </authorList>
    </citation>
    <scope>NUCLEOTIDE SEQUENCE [LARGE SCALE GENOMIC DNA]</scope>
    <source>
        <strain evidence="6">JCM 3389</strain>
    </source>
</reference>
<comment type="catalytic activity">
    <reaction evidence="3">
        <text>uridine + phosphate = alpha-D-ribose 1-phosphate + uracil</text>
        <dbReference type="Rhea" id="RHEA:24388"/>
        <dbReference type="ChEBI" id="CHEBI:16704"/>
        <dbReference type="ChEBI" id="CHEBI:17568"/>
        <dbReference type="ChEBI" id="CHEBI:43474"/>
        <dbReference type="ChEBI" id="CHEBI:57720"/>
        <dbReference type="EC" id="2.4.2.3"/>
    </reaction>
</comment>
<evidence type="ECO:0000256" key="1">
    <source>
        <dbReference type="ARBA" id="ARBA00011888"/>
    </source>
</evidence>
<feature type="domain" description="Nucleoside phosphorylase" evidence="4">
    <location>
        <begin position="30"/>
        <end position="282"/>
    </location>
</feature>
<dbReference type="EC" id="2.4.2.3" evidence="1"/>
<sequence>MSLGRSELILNPDGSIYHLNLLPEDIADTILTVGDPGRVSQVSNYFDSIEVKKSKREFTTHTGILSGKRITVISTGIGTDNIDIVLNELDALANIDFSSRRVKTEKRQLSFIRIGTSGSIQANIPIDSFVLSSSGIGFDGLLQFYDSGQARNQELEAELNGYLGWQSHNITAYAADCDERLGLKFESNRIRFGITVTNSGFYGPQGRSLRAAPRIPDFNERLAAFTYQNQRITNLEMETAGIYGLAKLHGHRAVSLNAILANRATGEFSNNGKKAIEELIQFTLGKITASDFDLGY</sequence>
<dbReference type="EMBL" id="JBHUHU010000001">
    <property type="protein sequence ID" value="MFD2098554.1"/>
    <property type="molecule type" value="Genomic_DNA"/>
</dbReference>
<evidence type="ECO:0000313" key="5">
    <source>
        <dbReference type="EMBL" id="MFD2098554.1"/>
    </source>
</evidence>
<dbReference type="RefSeq" id="WP_379829330.1">
    <property type="nucleotide sequence ID" value="NZ_JBHUHU010000001.1"/>
</dbReference>
<dbReference type="Pfam" id="PF01048">
    <property type="entry name" value="PNP_UDP_1"/>
    <property type="match status" value="1"/>
</dbReference>
<dbReference type="Proteomes" id="UP001597342">
    <property type="component" value="Unassembled WGS sequence"/>
</dbReference>
<accession>A0ABW4XXB5</accession>
<dbReference type="PANTHER" id="PTHR43691">
    <property type="entry name" value="URIDINE PHOSPHORYLASE"/>
    <property type="match status" value="1"/>
</dbReference>
<dbReference type="SUPFAM" id="SSF53167">
    <property type="entry name" value="Purine and uridine phosphorylases"/>
    <property type="match status" value="1"/>
</dbReference>
<evidence type="ECO:0000313" key="6">
    <source>
        <dbReference type="Proteomes" id="UP001597342"/>
    </source>
</evidence>
<protein>
    <recommendedName>
        <fullName evidence="2">Uridine phosphorylase</fullName>
        <ecNumber evidence="1">2.4.2.3</ecNumber>
    </recommendedName>
</protein>
<dbReference type="InterPro" id="IPR000845">
    <property type="entry name" value="Nucleoside_phosphorylase_d"/>
</dbReference>
<gene>
    <name evidence="5" type="ORF">ACFSJE_02130</name>
</gene>
<evidence type="ECO:0000256" key="2">
    <source>
        <dbReference type="ARBA" id="ARBA00021980"/>
    </source>
</evidence>
<dbReference type="Gene3D" id="3.40.50.1580">
    <property type="entry name" value="Nucleoside phosphorylase domain"/>
    <property type="match status" value="1"/>
</dbReference>
<dbReference type="CDD" id="cd00436">
    <property type="entry name" value="UP_TbUP-like"/>
    <property type="match status" value="1"/>
</dbReference>
<comment type="caution">
    <text evidence="5">The sequence shown here is derived from an EMBL/GenBank/DDBJ whole genome shotgun (WGS) entry which is preliminary data.</text>
</comment>
<evidence type="ECO:0000256" key="3">
    <source>
        <dbReference type="ARBA" id="ARBA00048447"/>
    </source>
</evidence>
<evidence type="ECO:0000259" key="4">
    <source>
        <dbReference type="Pfam" id="PF01048"/>
    </source>
</evidence>
<dbReference type="PANTHER" id="PTHR43691:SF11">
    <property type="entry name" value="FI09636P-RELATED"/>
    <property type="match status" value="1"/>
</dbReference>
<keyword evidence="6" id="KW-1185">Reference proteome</keyword>
<organism evidence="5 6">
    <name type="scientific">Flagellimonas iocasae</name>
    <dbReference type="NCBI Taxonomy" id="2055905"/>
    <lineage>
        <taxon>Bacteria</taxon>
        <taxon>Pseudomonadati</taxon>
        <taxon>Bacteroidota</taxon>
        <taxon>Flavobacteriia</taxon>
        <taxon>Flavobacteriales</taxon>
        <taxon>Flavobacteriaceae</taxon>
        <taxon>Flagellimonas</taxon>
    </lineage>
</organism>